<name>Q11J71_CHESB</name>
<sequence>MVEGESQPRKDAQPAAQERSAAGLGGYSARILVAEEEALEAYRSACQGAVFAPPQSPLWARAWLRGQGRNGLIALIQRRGAPALALALEVVAIGPLRIARFAGGRHANGNFPAVNPNAFADGADQAAAVRALIGALQSGRPEIDMLAFERQREAFQQCANPLLAFPHSASPNLSLAVDLSEGFDKLLRDKRRRRRRQLRQMEAAGGYRRLTAASKEEVEEVLELLFAWKSVRLNRMGVHDIFGSDQVRASFRRLFVSALEEPQPSFFLHALEVGGKIRAITCSSRTAESIICEISTFCEDELAYASPGDFLFYENIAEAAAEGLAFYDFGVGDELYKRLWCDVETRHADVFIGLTPLGRAAAQANFAVAGVKRAIKQNPTLAKLARRARQMSAKSQAQEN</sequence>
<accession>Q11J71</accession>
<dbReference type="KEGG" id="mes:Meso_1158"/>
<dbReference type="OrthoDB" id="8193702at2"/>
<evidence type="ECO:0000259" key="2">
    <source>
        <dbReference type="Pfam" id="PF13480"/>
    </source>
</evidence>
<dbReference type="Gene3D" id="3.40.630.30">
    <property type="match status" value="1"/>
</dbReference>
<organism evidence="3">
    <name type="scientific">Chelativorans sp. (strain BNC1)</name>
    <dbReference type="NCBI Taxonomy" id="266779"/>
    <lineage>
        <taxon>Bacteria</taxon>
        <taxon>Pseudomonadati</taxon>
        <taxon>Pseudomonadota</taxon>
        <taxon>Alphaproteobacteria</taxon>
        <taxon>Hyphomicrobiales</taxon>
        <taxon>Phyllobacteriaceae</taxon>
        <taxon>Chelativorans</taxon>
    </lineage>
</organism>
<dbReference type="Pfam" id="PF13480">
    <property type="entry name" value="Acetyltransf_6"/>
    <property type="match status" value="1"/>
</dbReference>
<dbReference type="HOGENOM" id="CLU_046277_2_0_5"/>
<reference evidence="3" key="1">
    <citation type="submission" date="2006-06" db="EMBL/GenBank/DDBJ databases">
        <title>Complete sequence of chromosome of Chelativorans sp. BNC1.</title>
        <authorList>
            <consortium name="US DOE Joint Genome Institute"/>
            <person name="Copeland A."/>
            <person name="Lucas S."/>
            <person name="Lapidus A."/>
            <person name="Barry K."/>
            <person name="Detter J.C."/>
            <person name="Glavina del Rio T."/>
            <person name="Hammon N."/>
            <person name="Israni S."/>
            <person name="Dalin E."/>
            <person name="Tice H."/>
            <person name="Pitluck S."/>
            <person name="Chertkov O."/>
            <person name="Brettin T."/>
            <person name="Bruce D."/>
            <person name="Han C."/>
            <person name="Tapia R."/>
            <person name="Gilna P."/>
            <person name="Schmutz J."/>
            <person name="Larimer F."/>
            <person name="Land M."/>
            <person name="Hauser L."/>
            <person name="Kyrpides N."/>
            <person name="Mikhailova N."/>
            <person name="Richardson P."/>
        </authorList>
    </citation>
    <scope>NUCLEOTIDE SEQUENCE</scope>
    <source>
        <strain evidence="3">BNC1</strain>
    </source>
</reference>
<dbReference type="EMBL" id="CP000390">
    <property type="protein sequence ID" value="ABG62554.1"/>
    <property type="molecule type" value="Genomic_DNA"/>
</dbReference>
<proteinExistence type="predicted"/>
<dbReference type="AlphaFoldDB" id="Q11J71"/>
<feature type="compositionally biased region" description="Basic and acidic residues" evidence="1">
    <location>
        <begin position="1"/>
        <end position="12"/>
    </location>
</feature>
<dbReference type="eggNOG" id="COG5653">
    <property type="taxonomic scope" value="Bacteria"/>
</dbReference>
<dbReference type="InterPro" id="IPR016181">
    <property type="entry name" value="Acyl_CoA_acyltransferase"/>
</dbReference>
<gene>
    <name evidence="3" type="ordered locus">Meso_1158</name>
</gene>
<dbReference type="STRING" id="266779.Meso_1158"/>
<feature type="region of interest" description="Disordered" evidence="1">
    <location>
        <begin position="1"/>
        <end position="21"/>
    </location>
</feature>
<dbReference type="InterPro" id="IPR038740">
    <property type="entry name" value="BioF2-like_GNAT_dom"/>
</dbReference>
<dbReference type="SUPFAM" id="SSF55729">
    <property type="entry name" value="Acyl-CoA N-acyltransferases (Nat)"/>
    <property type="match status" value="1"/>
</dbReference>
<protein>
    <recommendedName>
        <fullName evidence="2">BioF2-like acetyltransferase domain-containing protein</fullName>
    </recommendedName>
</protein>
<feature type="domain" description="BioF2-like acetyltransferase" evidence="2">
    <location>
        <begin position="189"/>
        <end position="338"/>
    </location>
</feature>
<evidence type="ECO:0000313" key="3">
    <source>
        <dbReference type="EMBL" id="ABG62554.1"/>
    </source>
</evidence>
<evidence type="ECO:0000256" key="1">
    <source>
        <dbReference type="SAM" id="MobiDB-lite"/>
    </source>
</evidence>